<name>A0A6A6Q5T9_9PEZI</name>
<evidence type="ECO:0000313" key="9">
    <source>
        <dbReference type="Proteomes" id="UP000799767"/>
    </source>
</evidence>
<dbReference type="GeneID" id="54477404"/>
<evidence type="ECO:0000313" key="8">
    <source>
        <dbReference type="EMBL" id="KAF2487685.1"/>
    </source>
</evidence>
<keyword evidence="9" id="KW-1185">Reference proteome</keyword>
<feature type="region of interest" description="Disordered" evidence="5">
    <location>
        <begin position="258"/>
        <end position="277"/>
    </location>
</feature>
<evidence type="ECO:0000256" key="4">
    <source>
        <dbReference type="ARBA" id="ARBA00023136"/>
    </source>
</evidence>
<dbReference type="GO" id="GO:0016020">
    <property type="term" value="C:membrane"/>
    <property type="evidence" value="ECO:0007669"/>
    <property type="project" value="UniProtKB-SubCell"/>
</dbReference>
<dbReference type="PANTHER" id="PTHR42058:SF1">
    <property type="entry name" value="G-PROTEIN COUPLED RECEPTORS FAMILY 2 PROFILE 2 DOMAIN-CONTAINING PROTEIN"/>
    <property type="match status" value="1"/>
</dbReference>
<dbReference type="OrthoDB" id="408743at2759"/>
<evidence type="ECO:0000256" key="2">
    <source>
        <dbReference type="ARBA" id="ARBA00022692"/>
    </source>
</evidence>
<dbReference type="Pfam" id="PF00002">
    <property type="entry name" value="7tm_2"/>
    <property type="match status" value="1"/>
</dbReference>
<evidence type="ECO:0000256" key="5">
    <source>
        <dbReference type="SAM" id="MobiDB-lite"/>
    </source>
</evidence>
<feature type="transmembrane region" description="Helical" evidence="6">
    <location>
        <begin position="300"/>
        <end position="320"/>
    </location>
</feature>
<feature type="transmembrane region" description="Helical" evidence="6">
    <location>
        <begin position="367"/>
        <end position="386"/>
    </location>
</feature>
<dbReference type="GO" id="GO:0004930">
    <property type="term" value="F:G protein-coupled receptor activity"/>
    <property type="evidence" value="ECO:0007669"/>
    <property type="project" value="InterPro"/>
</dbReference>
<dbReference type="InterPro" id="IPR017981">
    <property type="entry name" value="GPCR_2-like_7TM"/>
</dbReference>
<feature type="compositionally biased region" description="Basic and acidic residues" evidence="5">
    <location>
        <begin position="448"/>
        <end position="457"/>
    </location>
</feature>
<accession>A0A6A6Q5T9</accession>
<dbReference type="GO" id="GO:0007166">
    <property type="term" value="P:cell surface receptor signaling pathway"/>
    <property type="evidence" value="ECO:0007669"/>
    <property type="project" value="InterPro"/>
</dbReference>
<organism evidence="8 9">
    <name type="scientific">Neohortaea acidophila</name>
    <dbReference type="NCBI Taxonomy" id="245834"/>
    <lineage>
        <taxon>Eukaryota</taxon>
        <taxon>Fungi</taxon>
        <taxon>Dikarya</taxon>
        <taxon>Ascomycota</taxon>
        <taxon>Pezizomycotina</taxon>
        <taxon>Dothideomycetes</taxon>
        <taxon>Dothideomycetidae</taxon>
        <taxon>Mycosphaerellales</taxon>
        <taxon>Teratosphaeriaceae</taxon>
        <taxon>Neohortaea</taxon>
    </lineage>
</organism>
<keyword evidence="3 6" id="KW-1133">Transmembrane helix</keyword>
<protein>
    <recommendedName>
        <fullName evidence="7">G-protein coupled receptors family 2 profile 2 domain-containing protein</fullName>
    </recommendedName>
</protein>
<evidence type="ECO:0000256" key="3">
    <source>
        <dbReference type="ARBA" id="ARBA00022989"/>
    </source>
</evidence>
<feature type="transmembrane region" description="Helical" evidence="6">
    <location>
        <begin position="219"/>
        <end position="248"/>
    </location>
</feature>
<dbReference type="InterPro" id="IPR053247">
    <property type="entry name" value="GPCR_GPR1/git3-like"/>
</dbReference>
<dbReference type="AlphaFoldDB" id="A0A6A6Q5T9"/>
<proteinExistence type="predicted"/>
<feature type="transmembrane region" description="Helical" evidence="6">
    <location>
        <begin position="177"/>
        <end position="199"/>
    </location>
</feature>
<dbReference type="PROSITE" id="PS50261">
    <property type="entry name" value="G_PROTEIN_RECEP_F2_4"/>
    <property type="match status" value="1"/>
</dbReference>
<evidence type="ECO:0000256" key="6">
    <source>
        <dbReference type="SAM" id="Phobius"/>
    </source>
</evidence>
<dbReference type="RefSeq" id="XP_033594254.1">
    <property type="nucleotide sequence ID" value="XM_033736402.1"/>
</dbReference>
<keyword evidence="4 6" id="KW-0472">Membrane</keyword>
<feature type="domain" description="G-protein coupled receptors family 2 profile 2" evidence="7">
    <location>
        <begin position="56"/>
        <end position="235"/>
    </location>
</feature>
<comment type="subcellular location">
    <subcellularLocation>
        <location evidence="1">Membrane</location>
        <topology evidence="1">Multi-pass membrane protein</topology>
    </subcellularLocation>
</comment>
<feature type="transmembrane region" description="Helical" evidence="6">
    <location>
        <begin position="62"/>
        <end position="84"/>
    </location>
</feature>
<evidence type="ECO:0000256" key="1">
    <source>
        <dbReference type="ARBA" id="ARBA00004141"/>
    </source>
</evidence>
<dbReference type="InterPro" id="IPR000832">
    <property type="entry name" value="GPCR_2_secretin-like"/>
</dbReference>
<dbReference type="EMBL" id="MU001631">
    <property type="protein sequence ID" value="KAF2487685.1"/>
    <property type="molecule type" value="Genomic_DNA"/>
</dbReference>
<dbReference type="Gene3D" id="1.20.1070.10">
    <property type="entry name" value="Rhodopsin 7-helix transmembrane proteins"/>
    <property type="match status" value="1"/>
</dbReference>
<evidence type="ECO:0000259" key="7">
    <source>
        <dbReference type="PROSITE" id="PS50261"/>
    </source>
</evidence>
<sequence>MANSTGSESCPYPFLNQALYSQRAGDTHATFCGQISPTLSCCLPCPLEQWIYSDSLHFYVRIAQWFNVPALCCQVFLLLSFAVLPRERTQVQGRYLSVGLCVGLVLLELAFIVPLGTQPDVCYNAITPRDMYTSMSCAWTGALLEMGSMAGLVWILLRSLYTHLRVCWDIELTTPRFKWIAHALGWGLPAFFLAISLPITKLSYRLTSTCLPNPHESFITWFGWLIAFALLGALIQFATTGFCLVVFLRSYMSASKAPSGPRFGNSTQGTATSAPPSITSTRRVAWRRVQQVLALQWRNILLSFVVIVDVVYSGIVYVLMTNTEDKDNSSTQTNQINEWSSCLIESGRNKAECLELAKPLRFGEGQVVATLFMASLIGIFTFCLMIRWSMIQGWWELIRHPLRRDSVDFELVSHSPKHMSLTKPLASEKAASVTDVRPNEEDDMPNDEEVKKLFGWK</sequence>
<feature type="region of interest" description="Disordered" evidence="5">
    <location>
        <begin position="423"/>
        <end position="457"/>
    </location>
</feature>
<gene>
    <name evidence="8" type="ORF">BDY17DRAFT_320207</name>
</gene>
<feature type="transmembrane region" description="Helical" evidence="6">
    <location>
        <begin position="96"/>
        <end position="117"/>
    </location>
</feature>
<keyword evidence="2 6" id="KW-0812">Transmembrane</keyword>
<dbReference type="PANTHER" id="PTHR42058">
    <property type="entry name" value="G_PROTEIN_RECEP_F2_4 DOMAIN-CONTAINING PROTEIN"/>
    <property type="match status" value="1"/>
</dbReference>
<dbReference type="Proteomes" id="UP000799767">
    <property type="component" value="Unassembled WGS sequence"/>
</dbReference>
<reference evidence="8" key="1">
    <citation type="journal article" date="2020" name="Stud. Mycol.">
        <title>101 Dothideomycetes genomes: a test case for predicting lifestyles and emergence of pathogens.</title>
        <authorList>
            <person name="Haridas S."/>
            <person name="Albert R."/>
            <person name="Binder M."/>
            <person name="Bloem J."/>
            <person name="Labutti K."/>
            <person name="Salamov A."/>
            <person name="Andreopoulos B."/>
            <person name="Baker S."/>
            <person name="Barry K."/>
            <person name="Bills G."/>
            <person name="Bluhm B."/>
            <person name="Cannon C."/>
            <person name="Castanera R."/>
            <person name="Culley D."/>
            <person name="Daum C."/>
            <person name="Ezra D."/>
            <person name="Gonzalez J."/>
            <person name="Henrissat B."/>
            <person name="Kuo A."/>
            <person name="Liang C."/>
            <person name="Lipzen A."/>
            <person name="Lutzoni F."/>
            <person name="Magnuson J."/>
            <person name="Mondo S."/>
            <person name="Nolan M."/>
            <person name="Ohm R."/>
            <person name="Pangilinan J."/>
            <person name="Park H.-J."/>
            <person name="Ramirez L."/>
            <person name="Alfaro M."/>
            <person name="Sun H."/>
            <person name="Tritt A."/>
            <person name="Yoshinaga Y."/>
            <person name="Zwiers L.-H."/>
            <person name="Turgeon B."/>
            <person name="Goodwin S."/>
            <person name="Spatafora J."/>
            <person name="Crous P."/>
            <person name="Grigoriev I."/>
        </authorList>
    </citation>
    <scope>NUCLEOTIDE SEQUENCE</scope>
    <source>
        <strain evidence="8">CBS 113389</strain>
    </source>
</reference>
<feature type="transmembrane region" description="Helical" evidence="6">
    <location>
        <begin position="137"/>
        <end position="157"/>
    </location>
</feature>